<evidence type="ECO:0000256" key="6">
    <source>
        <dbReference type="ARBA" id="ARBA00022530"/>
    </source>
</evidence>
<dbReference type="InterPro" id="IPR001507">
    <property type="entry name" value="ZP_dom"/>
</dbReference>
<keyword evidence="4 14" id="KW-1003">Cell membrane</keyword>
<evidence type="ECO:0000313" key="17">
    <source>
        <dbReference type="Proteomes" id="UP000694546"/>
    </source>
</evidence>
<keyword evidence="12 14" id="KW-1015">Disulfide bond</keyword>
<dbReference type="InterPro" id="IPR042235">
    <property type="entry name" value="ZP-C_dom"/>
</dbReference>
<comment type="subcellular location">
    <subcellularLocation>
        <location evidence="1">Secreted</location>
        <location evidence="1">Extracellular space</location>
        <location evidence="1">Extracellular matrix</location>
    </subcellularLocation>
    <subcellularLocation>
        <location evidence="14">Zona pellucida</location>
    </subcellularLocation>
    <subcellularLocation>
        <location evidence="14">Cell membrane</location>
        <topology evidence="14">Single-pass type I membrane protein</topology>
    </subcellularLocation>
</comment>
<evidence type="ECO:0000256" key="4">
    <source>
        <dbReference type="ARBA" id="ARBA00022475"/>
    </source>
</evidence>
<keyword evidence="10" id="KW-1133">Transmembrane helix</keyword>
<dbReference type="GO" id="GO:2000344">
    <property type="term" value="P:positive regulation of acrosome reaction"/>
    <property type="evidence" value="ECO:0007669"/>
    <property type="project" value="UniProtKB-UniRule"/>
</dbReference>
<dbReference type="PANTHER" id="PTHR11576">
    <property type="entry name" value="ZONA PELLUCIDA SPERM-BINDING PROTEIN 3"/>
    <property type="match status" value="1"/>
</dbReference>
<dbReference type="Pfam" id="PF00100">
    <property type="entry name" value="Zona_pellucida"/>
    <property type="match status" value="1"/>
</dbReference>
<evidence type="ECO:0000256" key="3">
    <source>
        <dbReference type="ARBA" id="ARBA00017980"/>
    </source>
</evidence>
<dbReference type="AlphaFoldDB" id="A0A8C4Z3U7"/>
<evidence type="ECO:0000256" key="8">
    <source>
        <dbReference type="ARBA" id="ARBA00022692"/>
    </source>
</evidence>
<dbReference type="InterPro" id="IPR055356">
    <property type="entry name" value="ZP-N"/>
</dbReference>
<keyword evidence="5 14" id="KW-0964">Secreted</keyword>
<protein>
    <recommendedName>
        <fullName evidence="3 14">Zona pellucida sperm-binding protein 3</fullName>
    </recommendedName>
</protein>
<dbReference type="GO" id="GO:0005886">
    <property type="term" value="C:plasma membrane"/>
    <property type="evidence" value="ECO:0007669"/>
    <property type="project" value="UniProtKB-SubCell"/>
</dbReference>
<comment type="domain">
    <text evidence="14">The ZP domain is involved in the polymerization of the ZP proteins to form the zona pellucida.</text>
</comment>
<evidence type="ECO:0000256" key="5">
    <source>
        <dbReference type="ARBA" id="ARBA00022525"/>
    </source>
</evidence>
<evidence type="ECO:0000256" key="10">
    <source>
        <dbReference type="ARBA" id="ARBA00022989"/>
    </source>
</evidence>
<keyword evidence="13" id="KW-0325">Glycoprotein</keyword>
<dbReference type="InterPro" id="IPR048290">
    <property type="entry name" value="ZP_chr"/>
</dbReference>
<evidence type="ECO:0000256" key="12">
    <source>
        <dbReference type="ARBA" id="ARBA00023157"/>
    </source>
</evidence>
<reference evidence="16" key="2">
    <citation type="submission" date="2025-09" db="UniProtKB">
        <authorList>
            <consortium name="Ensembl"/>
        </authorList>
    </citation>
    <scope>IDENTIFICATION</scope>
</reference>
<dbReference type="Proteomes" id="UP000694546">
    <property type="component" value="Chromosome 8"/>
</dbReference>
<dbReference type="Gene3D" id="2.60.40.4100">
    <property type="entry name" value="Zona pellucida, ZP-C domain"/>
    <property type="match status" value="1"/>
</dbReference>
<feature type="domain" description="ZP" evidence="15">
    <location>
        <begin position="118"/>
        <end position="377"/>
    </location>
</feature>
<sequence length="494" mass="54781">MIGPCWAYRKSTHLIHVCCLTSPGRSHNASSNVRFATWTGMDFQLNSLSWLVGLSLLISALTESQFAMRYGSSKKSSPLPRRFELNKIPPKLRPTPVAPPKTETVTRPSSVYHGIAVKCHADSMEVVVRADLFNTGLFLEAQHLHLGSNDCTAFPSAEAELTVHFNLMECGMKLSSTDDSLIYSNLLIYSPEASLDGLLRLEGVTIPVECHYNKRYSVDGSAVHPSWIPFGSAATAEDQMEFKLTLMTDDWQLERGSLTYFLGDPVHVEASVILSDHMPLRIYVEHCVATVTPDADAALRYDFIEHHGCLSDAYLTGSGSRYLPRVQEDKLRFKLDAFMFHQDFSNLIYISCQLKAVPATTAVSTENRACSFIHNRWQSVDGHHKACDSCDVDRQFLAASAEQSPSLSPTRPLEPVVRLPAARQAEEPHTEAKQAPANYFRFRPPSHLRASAPMKRANSEWTKTTSSGPLVILPSIVPTKPAHSAASLRPITSR</sequence>
<dbReference type="Pfam" id="PF23344">
    <property type="entry name" value="ZP-N"/>
    <property type="match status" value="1"/>
</dbReference>
<dbReference type="GO" id="GO:0032190">
    <property type="term" value="F:acrosin binding"/>
    <property type="evidence" value="ECO:0007669"/>
    <property type="project" value="TreeGrafter"/>
</dbReference>
<dbReference type="PANTHER" id="PTHR11576:SF2">
    <property type="entry name" value="ZONA PELLUCIDA SPERM-BINDING PROTEIN 3"/>
    <property type="match status" value="1"/>
</dbReference>
<keyword evidence="7 14" id="KW-0165">Cleavage on pair of basic residues</keyword>
<name>A0A8C4Z3U7_GADMO</name>
<keyword evidence="9 14" id="KW-0732">Signal</keyword>
<evidence type="ECO:0000313" key="16">
    <source>
        <dbReference type="Ensembl" id="ENSGMOP00000006166.2"/>
    </source>
</evidence>
<keyword evidence="17" id="KW-1185">Reference proteome</keyword>
<comment type="function">
    <text evidence="14">Component of the zona pellucida, an extracellular matrix surrounding oocytes which mediates sperm binding, induction of the acrosome reaction and prevents post-fertilization polyspermy. The zona pellucida is composed of 3 to 4 glycoproteins, ZP1, ZP2, ZP3, and ZP4. ZP3 is essential for sperm binding and zona matrix formation.</text>
</comment>
<dbReference type="PROSITE" id="PS51034">
    <property type="entry name" value="ZP_2"/>
    <property type="match status" value="1"/>
</dbReference>
<dbReference type="InterPro" id="IPR055355">
    <property type="entry name" value="ZP-C"/>
</dbReference>
<organism evidence="16 17">
    <name type="scientific">Gadus morhua</name>
    <name type="common">Atlantic cod</name>
    <dbReference type="NCBI Taxonomy" id="8049"/>
    <lineage>
        <taxon>Eukaryota</taxon>
        <taxon>Metazoa</taxon>
        <taxon>Chordata</taxon>
        <taxon>Craniata</taxon>
        <taxon>Vertebrata</taxon>
        <taxon>Euteleostomi</taxon>
        <taxon>Actinopterygii</taxon>
        <taxon>Neopterygii</taxon>
        <taxon>Teleostei</taxon>
        <taxon>Neoteleostei</taxon>
        <taxon>Acanthomorphata</taxon>
        <taxon>Zeiogadaria</taxon>
        <taxon>Gadariae</taxon>
        <taxon>Gadiformes</taxon>
        <taxon>Gadoidei</taxon>
        <taxon>Gadidae</taxon>
        <taxon>Gadus</taxon>
    </lineage>
</organism>
<dbReference type="OrthoDB" id="8880842at2759"/>
<dbReference type="GeneTree" id="ENSGT01030000234567"/>
<dbReference type="GO" id="GO:0035804">
    <property type="term" value="F:structural constituent of egg coat"/>
    <property type="evidence" value="ECO:0007669"/>
    <property type="project" value="UniProtKB-UniRule"/>
</dbReference>
<dbReference type="Ensembl" id="ENSGMOT00000006342.2">
    <property type="protein sequence ID" value="ENSGMOP00000006166.2"/>
    <property type="gene ID" value="ENSGMOG00000005796.2"/>
</dbReference>
<dbReference type="FunFam" id="2.60.40.3210:FF:000001">
    <property type="entry name" value="Zona pellucida sperm-binding protein 3"/>
    <property type="match status" value="1"/>
</dbReference>
<comment type="PTM">
    <text evidence="14">Proteolytically cleaved before the transmembrane segment to yield the secreted ectodomain incorporated in the zona pellucida.</text>
</comment>
<dbReference type="GO" id="GO:0035803">
    <property type="term" value="P:egg coat formation"/>
    <property type="evidence" value="ECO:0007669"/>
    <property type="project" value="UniProtKB-UniRule"/>
</dbReference>
<evidence type="ECO:0000256" key="7">
    <source>
        <dbReference type="ARBA" id="ARBA00022685"/>
    </source>
</evidence>
<evidence type="ECO:0000259" key="15">
    <source>
        <dbReference type="PROSITE" id="PS51034"/>
    </source>
</evidence>
<dbReference type="OMA" id="SLHPTWV"/>
<dbReference type="GO" id="GO:0007339">
    <property type="term" value="P:binding of sperm to zona pellucida"/>
    <property type="evidence" value="ECO:0007669"/>
    <property type="project" value="UniProtKB-UniRule"/>
</dbReference>
<dbReference type="PRINTS" id="PR00023">
    <property type="entry name" value="ZPELLUCIDA"/>
</dbReference>
<comment type="similarity">
    <text evidence="2 14">Belongs to the ZP domain family. ZPC subfamily.</text>
</comment>
<gene>
    <name evidence="16" type="primary">zp3b</name>
</gene>
<evidence type="ECO:0000256" key="9">
    <source>
        <dbReference type="ARBA" id="ARBA00022729"/>
    </source>
</evidence>
<dbReference type="GO" id="GO:0035805">
    <property type="term" value="C:egg coat"/>
    <property type="evidence" value="ECO:0007669"/>
    <property type="project" value="UniProtKB-SubCell"/>
</dbReference>
<reference evidence="16" key="1">
    <citation type="submission" date="2025-08" db="UniProtKB">
        <authorList>
            <consortium name="Ensembl"/>
        </authorList>
    </citation>
    <scope>IDENTIFICATION</scope>
</reference>
<evidence type="ECO:0000256" key="11">
    <source>
        <dbReference type="ARBA" id="ARBA00023136"/>
    </source>
</evidence>
<proteinExistence type="inferred from homology"/>
<evidence type="ECO:0000256" key="1">
    <source>
        <dbReference type="ARBA" id="ARBA00004498"/>
    </source>
</evidence>
<dbReference type="Gene3D" id="2.60.40.3210">
    <property type="entry name" value="Zona pellucida, ZP-N domain"/>
    <property type="match status" value="1"/>
</dbReference>
<evidence type="ECO:0000256" key="13">
    <source>
        <dbReference type="ARBA" id="ARBA00023180"/>
    </source>
</evidence>
<dbReference type="SMART" id="SM00241">
    <property type="entry name" value="ZP"/>
    <property type="match status" value="1"/>
</dbReference>
<keyword evidence="8" id="KW-0812">Transmembrane</keyword>
<evidence type="ECO:0000256" key="2">
    <source>
        <dbReference type="ARBA" id="ARBA00006735"/>
    </source>
</evidence>
<keyword evidence="11" id="KW-0472">Membrane</keyword>
<keyword evidence="6 14" id="KW-0272">Extracellular matrix</keyword>
<evidence type="ECO:0000256" key="14">
    <source>
        <dbReference type="RuleBase" id="RU367066"/>
    </source>
</evidence>
<dbReference type="FunFam" id="2.60.40.4100:FF:000002">
    <property type="entry name" value="Zona pellucida sperm-binding protein 3"/>
    <property type="match status" value="1"/>
</dbReference>
<accession>A0A8C4Z3U7</accession>